<dbReference type="InterPro" id="IPR023195">
    <property type="entry name" value="Nict_dMeBzImd_PRibTrfase_N"/>
</dbReference>
<evidence type="ECO:0000256" key="3">
    <source>
        <dbReference type="ARBA" id="ARBA00011991"/>
    </source>
</evidence>
<dbReference type="HAMAP" id="MF_00230">
    <property type="entry name" value="CobT"/>
    <property type="match status" value="1"/>
</dbReference>
<dbReference type="PANTHER" id="PTHR43463:SF1">
    <property type="entry name" value="NICOTINATE-NUCLEOTIDE--DIMETHYLBENZIMIDAZOLE PHOSPHORIBOSYLTRANSFERASE"/>
    <property type="match status" value="1"/>
</dbReference>
<evidence type="ECO:0000313" key="11">
    <source>
        <dbReference type="EMBL" id="GLI56171.1"/>
    </source>
</evidence>
<evidence type="ECO:0000256" key="1">
    <source>
        <dbReference type="ARBA" id="ARBA00005049"/>
    </source>
</evidence>
<evidence type="ECO:0000256" key="8">
    <source>
        <dbReference type="ARBA" id="ARBA00030686"/>
    </source>
</evidence>
<evidence type="ECO:0000256" key="7">
    <source>
        <dbReference type="ARBA" id="ARBA00022679"/>
    </source>
</evidence>
<comment type="similarity">
    <text evidence="2 10">Belongs to the CobT family.</text>
</comment>
<dbReference type="Gene3D" id="3.40.50.10210">
    <property type="match status" value="1"/>
</dbReference>
<evidence type="ECO:0000256" key="9">
    <source>
        <dbReference type="ARBA" id="ARBA00047340"/>
    </source>
</evidence>
<protein>
    <recommendedName>
        <fullName evidence="4 10">Nicotinate-nucleotide--dimethylbenzimidazole phosphoribosyltransferase</fullName>
        <shortName evidence="10">NN:DBI PRT</shortName>
        <ecNumber evidence="3 10">2.4.2.21</ecNumber>
    </recommendedName>
    <alternativeName>
        <fullName evidence="8 10">N(1)-alpha-phosphoribosyltransferase</fullName>
    </alternativeName>
</protein>
<evidence type="ECO:0000313" key="12">
    <source>
        <dbReference type="Proteomes" id="UP001144471"/>
    </source>
</evidence>
<evidence type="ECO:0000256" key="4">
    <source>
        <dbReference type="ARBA" id="ARBA00015486"/>
    </source>
</evidence>
<keyword evidence="6 10" id="KW-0328">Glycosyltransferase</keyword>
<dbReference type="GO" id="GO:0009236">
    <property type="term" value="P:cobalamin biosynthetic process"/>
    <property type="evidence" value="ECO:0007669"/>
    <property type="project" value="UniProtKB-UniRule"/>
</dbReference>
<gene>
    <name evidence="10 11" type="primary">cobT</name>
    <name evidence="11" type="ORF">PM10SUCC1_16850</name>
</gene>
<proteinExistence type="inferred from homology"/>
<dbReference type="SUPFAM" id="SSF52733">
    <property type="entry name" value="Nicotinate mononucleotide:5,6-dimethylbenzimidazole phosphoribosyltransferase (CobT)"/>
    <property type="match status" value="1"/>
</dbReference>
<organism evidence="11 12">
    <name type="scientific">Propionigenium maris DSM 9537</name>
    <dbReference type="NCBI Taxonomy" id="1123000"/>
    <lineage>
        <taxon>Bacteria</taxon>
        <taxon>Fusobacteriati</taxon>
        <taxon>Fusobacteriota</taxon>
        <taxon>Fusobacteriia</taxon>
        <taxon>Fusobacteriales</taxon>
        <taxon>Fusobacteriaceae</taxon>
        <taxon>Propionigenium</taxon>
    </lineage>
</organism>
<dbReference type="NCBIfam" id="NF000996">
    <property type="entry name" value="PRK00105.1"/>
    <property type="match status" value="1"/>
</dbReference>
<reference evidence="11" key="1">
    <citation type="submission" date="2022-12" db="EMBL/GenBank/DDBJ databases">
        <title>Reference genome sequencing for broad-spectrum identification of bacterial and archaeal isolates by mass spectrometry.</title>
        <authorList>
            <person name="Sekiguchi Y."/>
            <person name="Tourlousse D.M."/>
        </authorList>
    </citation>
    <scope>NUCLEOTIDE SEQUENCE</scope>
    <source>
        <strain evidence="11">10succ1</strain>
    </source>
</reference>
<dbReference type="EC" id="2.4.2.21" evidence="3 10"/>
<dbReference type="PANTHER" id="PTHR43463">
    <property type="entry name" value="NICOTINATE-NUCLEOTIDE--DIMETHYLBENZIMIDAZOLE PHOSPHORIBOSYLTRANSFERASE"/>
    <property type="match status" value="1"/>
</dbReference>
<name>A0A9W6GLT5_9FUSO</name>
<dbReference type="Proteomes" id="UP001144471">
    <property type="component" value="Unassembled WGS sequence"/>
</dbReference>
<dbReference type="RefSeq" id="WP_281835119.1">
    <property type="nucleotide sequence ID" value="NZ_BSDY01000006.1"/>
</dbReference>
<evidence type="ECO:0000256" key="10">
    <source>
        <dbReference type="HAMAP-Rule" id="MF_00230"/>
    </source>
</evidence>
<evidence type="ECO:0000256" key="5">
    <source>
        <dbReference type="ARBA" id="ARBA00022573"/>
    </source>
</evidence>
<dbReference type="GO" id="GO:0008939">
    <property type="term" value="F:nicotinate-nucleotide-dimethylbenzimidazole phosphoribosyltransferase activity"/>
    <property type="evidence" value="ECO:0007669"/>
    <property type="project" value="UniProtKB-UniRule"/>
</dbReference>
<keyword evidence="12" id="KW-1185">Reference proteome</keyword>
<comment type="pathway">
    <text evidence="1 10">Nucleoside biosynthesis; alpha-ribazole biosynthesis; alpha-ribazole from 5,6-dimethylbenzimidazole: step 1/2.</text>
</comment>
<comment type="function">
    <text evidence="10">Catalyzes the synthesis of alpha-ribazole-5'-phosphate from nicotinate mononucleotide (NAMN) and 5,6-dimethylbenzimidazole (DMB).</text>
</comment>
<evidence type="ECO:0000256" key="6">
    <source>
        <dbReference type="ARBA" id="ARBA00022676"/>
    </source>
</evidence>
<dbReference type="InterPro" id="IPR036087">
    <property type="entry name" value="Nict_dMeBzImd_PRibTrfase_sf"/>
</dbReference>
<accession>A0A9W6GLT5</accession>
<keyword evidence="5 10" id="KW-0169">Cobalamin biosynthesis</keyword>
<feature type="active site" description="Proton acceptor" evidence="10">
    <location>
        <position position="318"/>
    </location>
</feature>
<dbReference type="FunFam" id="3.40.50.10210:FF:000001">
    <property type="entry name" value="Nicotinate-nucleotide--dimethylbenzimidazole phosphoribosyltransferase"/>
    <property type="match status" value="1"/>
</dbReference>
<dbReference type="InterPro" id="IPR003200">
    <property type="entry name" value="Nict_dMeBzImd_PRibTrfase"/>
</dbReference>
<dbReference type="CDD" id="cd02439">
    <property type="entry name" value="DMB-PRT_CobT"/>
    <property type="match status" value="1"/>
</dbReference>
<comment type="catalytic activity">
    <reaction evidence="9 10">
        <text>5,6-dimethylbenzimidazole + nicotinate beta-D-ribonucleotide = alpha-ribazole 5'-phosphate + nicotinate + H(+)</text>
        <dbReference type="Rhea" id="RHEA:11196"/>
        <dbReference type="ChEBI" id="CHEBI:15378"/>
        <dbReference type="ChEBI" id="CHEBI:15890"/>
        <dbReference type="ChEBI" id="CHEBI:32544"/>
        <dbReference type="ChEBI" id="CHEBI:57502"/>
        <dbReference type="ChEBI" id="CHEBI:57918"/>
        <dbReference type="EC" id="2.4.2.21"/>
    </reaction>
</comment>
<dbReference type="Gene3D" id="1.10.1610.10">
    <property type="match status" value="1"/>
</dbReference>
<comment type="caution">
    <text evidence="11">The sequence shown here is derived from an EMBL/GenBank/DDBJ whole genome shotgun (WGS) entry which is preliminary data.</text>
</comment>
<evidence type="ECO:0000256" key="2">
    <source>
        <dbReference type="ARBA" id="ARBA00007110"/>
    </source>
</evidence>
<dbReference type="NCBIfam" id="TIGR03160">
    <property type="entry name" value="cobT_DBIPRT"/>
    <property type="match status" value="1"/>
</dbReference>
<dbReference type="Pfam" id="PF02277">
    <property type="entry name" value="DBI_PRT"/>
    <property type="match status" value="1"/>
</dbReference>
<sequence length="350" mass="38090">MKLLNETLEYIEGLDREAQEKAKKRLDSRMKPVESLGKLEKIAVQVAGITGRVFNSAERRCHIVASADNGIVEEGVSSCPVEYTRIVSEAMLNKIAAIGILCRSIGADFKLVDIGIKNSIPREYPNLYNKNIARGTKNFVHGAAMSTEECVAAVEAGIEMIRDLKEDYDVFSNGEMGIANTTTSSAVLYGITGAPLDDIVGRGGGLSDEGLMKKKRVIKETVEGNNLLKGDPMEILKHVGGLDIACMVGMYLGAARYRKPMLIDGFISGVAALAAYKINPHTREYMIATHRSEEPGVKVILEELQLEAMLNMDMRLGEGTGAVLAYPIVTGALEVIKNMKKVDEVYDLFG</sequence>
<dbReference type="EMBL" id="BSDY01000006">
    <property type="protein sequence ID" value="GLI56171.1"/>
    <property type="molecule type" value="Genomic_DNA"/>
</dbReference>
<dbReference type="AlphaFoldDB" id="A0A9W6GLT5"/>
<keyword evidence="7 10" id="KW-0808">Transferase</keyword>
<dbReference type="InterPro" id="IPR017846">
    <property type="entry name" value="Nict_dMeBzImd_PRibTrfase_bact"/>
</dbReference>